<dbReference type="GO" id="GO:0005524">
    <property type="term" value="F:ATP binding"/>
    <property type="evidence" value="ECO:0007669"/>
    <property type="project" value="UniProtKB-KW"/>
</dbReference>
<evidence type="ECO:0000313" key="7">
    <source>
        <dbReference type="Proteomes" id="UP000588806"/>
    </source>
</evidence>
<reference evidence="6 7" key="1">
    <citation type="submission" date="2020-05" db="EMBL/GenBank/DDBJ databases">
        <authorList>
            <person name="Ruan W."/>
            <person name="Jeon C.O."/>
            <person name="Chun B.H."/>
        </authorList>
    </citation>
    <scope>NUCLEOTIDE SEQUENCE [LARGE SCALE GENOMIC DNA]</scope>
    <source>
        <strain evidence="6 7">TBZ9</strain>
    </source>
</reference>
<evidence type="ECO:0000256" key="4">
    <source>
        <dbReference type="ARBA" id="ARBA00022777"/>
    </source>
</evidence>
<dbReference type="Proteomes" id="UP000588806">
    <property type="component" value="Unassembled WGS sequence"/>
</dbReference>
<dbReference type="GO" id="GO:0007234">
    <property type="term" value="P:osmosensory signaling via phosphorelay pathway"/>
    <property type="evidence" value="ECO:0007669"/>
    <property type="project" value="TreeGrafter"/>
</dbReference>
<dbReference type="InterPro" id="IPR003594">
    <property type="entry name" value="HATPase_dom"/>
</dbReference>
<dbReference type="PANTHER" id="PTHR42878">
    <property type="entry name" value="TWO-COMPONENT HISTIDINE KINASE"/>
    <property type="match status" value="1"/>
</dbReference>
<evidence type="ECO:0000259" key="5">
    <source>
        <dbReference type="PROSITE" id="PS50109"/>
    </source>
</evidence>
<dbReference type="InterPro" id="IPR005467">
    <property type="entry name" value="His_kinase_dom"/>
</dbReference>
<dbReference type="InterPro" id="IPR050351">
    <property type="entry name" value="BphY/WalK/GraS-like"/>
</dbReference>
<organism evidence="6 7">
    <name type="scientific">Vreelandella azerica</name>
    <dbReference type="NCBI Taxonomy" id="2732867"/>
    <lineage>
        <taxon>Bacteria</taxon>
        <taxon>Pseudomonadati</taxon>
        <taxon>Pseudomonadota</taxon>
        <taxon>Gammaproteobacteria</taxon>
        <taxon>Oceanospirillales</taxon>
        <taxon>Halomonadaceae</taxon>
        <taxon>Vreelandella</taxon>
    </lineage>
</organism>
<dbReference type="RefSeq" id="WP_171702923.1">
    <property type="nucleotide sequence ID" value="NZ_JABFHI010000005.1"/>
</dbReference>
<reference evidence="6 7" key="2">
    <citation type="submission" date="2020-06" db="EMBL/GenBank/DDBJ databases">
        <title>Halomonas songnenensis sp. nov., a moderately halophilic bacterium isolated from saline and alkaline soils.</title>
        <authorList>
            <person name="Jiang J."/>
            <person name="Pan Y."/>
        </authorList>
    </citation>
    <scope>NUCLEOTIDE SEQUENCE [LARGE SCALE GENOMIC DNA]</scope>
    <source>
        <strain evidence="6 7">TBZ9</strain>
    </source>
</reference>
<evidence type="ECO:0000256" key="3">
    <source>
        <dbReference type="ARBA" id="ARBA00022679"/>
    </source>
</evidence>
<protein>
    <recommendedName>
        <fullName evidence="2">histidine kinase</fullName>
        <ecNumber evidence="2">2.7.13.3</ecNumber>
    </recommendedName>
</protein>
<dbReference type="EMBL" id="JABFHI010000005">
    <property type="protein sequence ID" value="NOG32460.1"/>
    <property type="molecule type" value="Genomic_DNA"/>
</dbReference>
<proteinExistence type="predicted"/>
<evidence type="ECO:0000256" key="1">
    <source>
        <dbReference type="ARBA" id="ARBA00000085"/>
    </source>
</evidence>
<dbReference type="InterPro" id="IPR036890">
    <property type="entry name" value="HATPase_C_sf"/>
</dbReference>
<keyword evidence="3" id="KW-0808">Transferase</keyword>
<keyword evidence="6" id="KW-0067">ATP-binding</keyword>
<dbReference type="PANTHER" id="PTHR42878:SF14">
    <property type="entry name" value="OSMOLARITY TWO-COMPONENT SYSTEM PROTEIN SSK1"/>
    <property type="match status" value="1"/>
</dbReference>
<dbReference type="PRINTS" id="PR00344">
    <property type="entry name" value="BCTRLSENSOR"/>
</dbReference>
<keyword evidence="7" id="KW-1185">Reference proteome</keyword>
<dbReference type="EC" id="2.7.13.3" evidence="2"/>
<dbReference type="PROSITE" id="PS50109">
    <property type="entry name" value="HIS_KIN"/>
    <property type="match status" value="1"/>
</dbReference>
<keyword evidence="4" id="KW-0418">Kinase</keyword>
<gene>
    <name evidence="6" type="ORF">HLB35_13130</name>
</gene>
<dbReference type="Pfam" id="PF02518">
    <property type="entry name" value="HATPase_c"/>
    <property type="match status" value="1"/>
</dbReference>
<accession>A0A7Y3XBP5</accession>
<dbReference type="SMART" id="SM00387">
    <property type="entry name" value="HATPase_c"/>
    <property type="match status" value="1"/>
</dbReference>
<evidence type="ECO:0000313" key="6">
    <source>
        <dbReference type="EMBL" id="NOG32460.1"/>
    </source>
</evidence>
<dbReference type="Gene3D" id="3.30.565.10">
    <property type="entry name" value="Histidine kinase-like ATPase, C-terminal domain"/>
    <property type="match status" value="1"/>
</dbReference>
<dbReference type="GO" id="GO:0000156">
    <property type="term" value="F:phosphorelay response regulator activity"/>
    <property type="evidence" value="ECO:0007669"/>
    <property type="project" value="TreeGrafter"/>
</dbReference>
<evidence type="ECO:0000256" key="2">
    <source>
        <dbReference type="ARBA" id="ARBA00012438"/>
    </source>
</evidence>
<dbReference type="GO" id="GO:0004673">
    <property type="term" value="F:protein histidine kinase activity"/>
    <property type="evidence" value="ECO:0007669"/>
    <property type="project" value="UniProtKB-EC"/>
</dbReference>
<name>A0A7Y3XBP5_9GAMM</name>
<dbReference type="AlphaFoldDB" id="A0A7Y3XBP5"/>
<dbReference type="InterPro" id="IPR004358">
    <property type="entry name" value="Sig_transdc_His_kin-like_C"/>
</dbReference>
<dbReference type="GO" id="GO:0030295">
    <property type="term" value="F:protein kinase activator activity"/>
    <property type="evidence" value="ECO:0007669"/>
    <property type="project" value="TreeGrafter"/>
</dbReference>
<comment type="caution">
    <text evidence="6">The sequence shown here is derived from an EMBL/GenBank/DDBJ whole genome shotgun (WGS) entry which is preliminary data.</text>
</comment>
<sequence length="167" mass="18788">MNDIQRYLSLEMTLKPETIDIAGLIEDVCAEPTLAPLKHSGTLNIMTPMPDIKADARQLRMIFHVLLHNAWQYRRPDKPLQVRLSAVTIGDNVRFRIDDNGMGISPEYRPQVLEMFTRLVPHNERYPGTGMGLALVVKALRNLDSQLDIQDGIDGGTAVLFDLPLAR</sequence>
<keyword evidence="6" id="KW-0547">Nucleotide-binding</keyword>
<dbReference type="SUPFAM" id="SSF55874">
    <property type="entry name" value="ATPase domain of HSP90 chaperone/DNA topoisomerase II/histidine kinase"/>
    <property type="match status" value="1"/>
</dbReference>
<comment type="catalytic activity">
    <reaction evidence="1">
        <text>ATP + protein L-histidine = ADP + protein N-phospho-L-histidine.</text>
        <dbReference type="EC" id="2.7.13.3"/>
    </reaction>
</comment>
<feature type="domain" description="Histidine kinase" evidence="5">
    <location>
        <begin position="1"/>
        <end position="167"/>
    </location>
</feature>